<keyword evidence="2" id="KW-1133">Transmembrane helix</keyword>
<reference evidence="3 4" key="1">
    <citation type="submission" date="2018-06" db="EMBL/GenBank/DDBJ databases">
        <title>Complete Genomes of Monosporascus.</title>
        <authorList>
            <person name="Robinson A.J."/>
            <person name="Natvig D.O."/>
        </authorList>
    </citation>
    <scope>NUCLEOTIDE SEQUENCE [LARGE SCALE GENOMIC DNA]</scope>
    <source>
        <strain evidence="3 4">CBS 609.92</strain>
    </source>
</reference>
<evidence type="ECO:0000313" key="4">
    <source>
        <dbReference type="Proteomes" id="UP000294003"/>
    </source>
</evidence>
<dbReference type="Proteomes" id="UP000294003">
    <property type="component" value="Unassembled WGS sequence"/>
</dbReference>
<evidence type="ECO:0000256" key="2">
    <source>
        <dbReference type="SAM" id="Phobius"/>
    </source>
</evidence>
<keyword evidence="2" id="KW-0472">Membrane</keyword>
<dbReference type="PANTHER" id="PTHR28297:SF1">
    <property type="entry name" value="FUNGAL PROTEIN"/>
    <property type="match status" value="1"/>
</dbReference>
<feature type="compositionally biased region" description="Low complexity" evidence="1">
    <location>
        <begin position="27"/>
        <end position="43"/>
    </location>
</feature>
<feature type="transmembrane region" description="Helical" evidence="2">
    <location>
        <begin position="57"/>
        <end position="84"/>
    </location>
</feature>
<gene>
    <name evidence="3" type="ORF">DL762_000849</name>
</gene>
<dbReference type="PANTHER" id="PTHR28297">
    <property type="entry name" value="FUNGAL PROTEIN"/>
    <property type="match status" value="1"/>
</dbReference>
<dbReference type="InterPro" id="IPR018852">
    <property type="entry name" value="DUF2456"/>
</dbReference>
<feature type="transmembrane region" description="Helical" evidence="2">
    <location>
        <begin position="242"/>
        <end position="263"/>
    </location>
</feature>
<feature type="region of interest" description="Disordered" evidence="1">
    <location>
        <begin position="1"/>
        <end position="49"/>
    </location>
</feature>
<evidence type="ECO:0000256" key="1">
    <source>
        <dbReference type="SAM" id="MobiDB-lite"/>
    </source>
</evidence>
<accession>A0ABY0HI10</accession>
<feature type="compositionally biased region" description="Polar residues" evidence="1">
    <location>
        <begin position="1"/>
        <end position="23"/>
    </location>
</feature>
<keyword evidence="4" id="KW-1185">Reference proteome</keyword>
<protein>
    <submittedName>
        <fullName evidence="3">Uncharacterized protein</fullName>
    </submittedName>
</protein>
<organism evidence="3 4">
    <name type="scientific">Monosporascus cannonballus</name>
    <dbReference type="NCBI Taxonomy" id="155416"/>
    <lineage>
        <taxon>Eukaryota</taxon>
        <taxon>Fungi</taxon>
        <taxon>Dikarya</taxon>
        <taxon>Ascomycota</taxon>
        <taxon>Pezizomycotina</taxon>
        <taxon>Sordariomycetes</taxon>
        <taxon>Xylariomycetidae</taxon>
        <taxon>Xylariales</taxon>
        <taxon>Xylariales incertae sedis</taxon>
        <taxon>Monosporascus</taxon>
    </lineage>
</organism>
<keyword evidence="2" id="KW-0812">Transmembrane</keyword>
<feature type="transmembrane region" description="Helical" evidence="2">
    <location>
        <begin position="182"/>
        <end position="207"/>
    </location>
</feature>
<evidence type="ECO:0000313" key="3">
    <source>
        <dbReference type="EMBL" id="RYO93894.1"/>
    </source>
</evidence>
<sequence length="273" mass="30710">MPWASNPSLMSTPTEATTASQPAISDPEASLSQSATSSQSLPEGFQPPSKHFTPRQIFYMVVVGGLGSAVMSGIINFAIAYGMYATADTSKWPIRLWQFPYTLAGDGGLSIPIQCTITWWLEVWLVNRHLRRGRVQAIGFIPEPKTRFFRWFMFLDRQQREQDHKLVGASIMHWLLFAGSHFARALIVSAVAFTVMWAPSVAALMFVSLSGDEKKIMPGCEHDWCYKKQWAPQIFKSVKGSVLGILTTPLFVMFWLVRCGWALKNNEAHYGER</sequence>
<comment type="caution">
    <text evidence="3">The sequence shown here is derived from an EMBL/GenBank/DDBJ whole genome shotgun (WGS) entry which is preliminary data.</text>
</comment>
<dbReference type="Pfam" id="PF10445">
    <property type="entry name" value="DUF2456"/>
    <property type="match status" value="1"/>
</dbReference>
<proteinExistence type="predicted"/>
<dbReference type="EMBL" id="QJNS01000014">
    <property type="protein sequence ID" value="RYO93894.1"/>
    <property type="molecule type" value="Genomic_DNA"/>
</dbReference>
<name>A0ABY0HI10_9PEZI</name>